<feature type="transmembrane region" description="Helical" evidence="1">
    <location>
        <begin position="112"/>
        <end position="136"/>
    </location>
</feature>
<accession>A0ABY5VVF7</accession>
<dbReference type="RefSeq" id="WP_259858892.1">
    <property type="nucleotide sequence ID" value="NZ_BAAAST010000045.1"/>
</dbReference>
<organism evidence="3 4">
    <name type="scientific">Dactylosporangium fulvum</name>
    <dbReference type="NCBI Taxonomy" id="53359"/>
    <lineage>
        <taxon>Bacteria</taxon>
        <taxon>Bacillati</taxon>
        <taxon>Actinomycetota</taxon>
        <taxon>Actinomycetes</taxon>
        <taxon>Micromonosporales</taxon>
        <taxon>Micromonosporaceae</taxon>
        <taxon>Dactylosporangium</taxon>
    </lineage>
</organism>
<feature type="transmembrane region" description="Helical" evidence="1">
    <location>
        <begin position="72"/>
        <end position="92"/>
    </location>
</feature>
<evidence type="ECO:0000313" key="4">
    <source>
        <dbReference type="Proteomes" id="UP001059617"/>
    </source>
</evidence>
<feature type="transmembrane region" description="Helical" evidence="1">
    <location>
        <begin position="148"/>
        <end position="167"/>
    </location>
</feature>
<dbReference type="Proteomes" id="UP001059617">
    <property type="component" value="Chromosome"/>
</dbReference>
<name>A0ABY5VVF7_9ACTN</name>
<reference evidence="3" key="2">
    <citation type="submission" date="2022-09" db="EMBL/GenBank/DDBJ databases">
        <title>Biosynthetic gene clusters of Dactylosporangioum fulvum.</title>
        <authorList>
            <person name="Caradec T."/>
        </authorList>
    </citation>
    <scope>NUCLEOTIDE SEQUENCE</scope>
    <source>
        <strain evidence="3">NRRL B-16292</strain>
    </source>
</reference>
<keyword evidence="1" id="KW-1133">Transmembrane helix</keyword>
<gene>
    <name evidence="3" type="ORF">Dfulv_39360</name>
</gene>
<protein>
    <submittedName>
        <fullName evidence="3">Uncharacterized protein</fullName>
    </submittedName>
</protein>
<evidence type="ECO:0000256" key="1">
    <source>
        <dbReference type="SAM" id="Phobius"/>
    </source>
</evidence>
<feature type="signal peptide" evidence="2">
    <location>
        <begin position="1"/>
        <end position="24"/>
    </location>
</feature>
<feature type="chain" id="PRO_5047037013" evidence="2">
    <location>
        <begin position="25"/>
        <end position="321"/>
    </location>
</feature>
<keyword evidence="4" id="KW-1185">Reference proteome</keyword>
<feature type="transmembrane region" description="Helical" evidence="1">
    <location>
        <begin position="209"/>
        <end position="231"/>
    </location>
</feature>
<sequence>MRVAQLHRPLIVVAALMAALAVLAAAGIAVDDRMLVGAPIWLKPLKFAVSITVYAVTIAWMVSLLDRHRRFGWWLGTVIAATMLIEMVVIVGQAARGHQSHFNNQTPLDATLFSIMGATIAIAWLATLGLAILLLIQRLPDRADTLAVRFGLLVGLGGMAVGFLMTMPTKAQLAEESPGIVGAHSVGVADGGPGLPLVNWSTTGGDLRAGHFIGMHALQALPLLAFSLTLLSRRLPRLRAGRVRTRLVVVAGLAYAGLTVLVTWQALRGQPLIHPDALTLAVAGGLLLATAGGVVRAVAPTGDTEDIEDTAAPAPVPAEVA</sequence>
<evidence type="ECO:0000313" key="3">
    <source>
        <dbReference type="EMBL" id="UWP81129.1"/>
    </source>
</evidence>
<feature type="transmembrane region" description="Helical" evidence="1">
    <location>
        <begin position="45"/>
        <end position="65"/>
    </location>
</feature>
<feature type="transmembrane region" description="Helical" evidence="1">
    <location>
        <begin position="278"/>
        <end position="299"/>
    </location>
</feature>
<feature type="transmembrane region" description="Helical" evidence="1">
    <location>
        <begin position="243"/>
        <end position="266"/>
    </location>
</feature>
<keyword evidence="2" id="KW-0732">Signal</keyword>
<reference evidence="3" key="1">
    <citation type="submission" date="2021-04" db="EMBL/GenBank/DDBJ databases">
        <authorList>
            <person name="Hartkoorn R.C."/>
            <person name="Beaudoing E."/>
            <person name="Hot D."/>
        </authorList>
    </citation>
    <scope>NUCLEOTIDE SEQUENCE</scope>
    <source>
        <strain evidence="3">NRRL B-16292</strain>
    </source>
</reference>
<keyword evidence="1" id="KW-0472">Membrane</keyword>
<proteinExistence type="predicted"/>
<dbReference type="EMBL" id="CP073720">
    <property type="protein sequence ID" value="UWP81129.1"/>
    <property type="molecule type" value="Genomic_DNA"/>
</dbReference>
<keyword evidence="1" id="KW-0812">Transmembrane</keyword>
<evidence type="ECO:0000256" key="2">
    <source>
        <dbReference type="SAM" id="SignalP"/>
    </source>
</evidence>